<accession>A0ABW4II34</accession>
<dbReference type="RefSeq" id="WP_379664345.1">
    <property type="nucleotide sequence ID" value="NZ_JBHUDG010000051.1"/>
</dbReference>
<proteinExistence type="predicted"/>
<dbReference type="EMBL" id="JBHUDG010000051">
    <property type="protein sequence ID" value="MFD1632022.1"/>
    <property type="molecule type" value="Genomic_DNA"/>
</dbReference>
<gene>
    <name evidence="1" type="ORF">ACFSAH_19275</name>
</gene>
<protein>
    <submittedName>
        <fullName evidence="1">Uncharacterized protein</fullName>
    </submittedName>
</protein>
<evidence type="ECO:0000313" key="2">
    <source>
        <dbReference type="Proteomes" id="UP001597118"/>
    </source>
</evidence>
<comment type="caution">
    <text evidence="1">The sequence shown here is derived from an EMBL/GenBank/DDBJ whole genome shotgun (WGS) entry which is preliminary data.</text>
</comment>
<keyword evidence="2" id="KW-1185">Reference proteome</keyword>
<evidence type="ECO:0000313" key="1">
    <source>
        <dbReference type="EMBL" id="MFD1632022.1"/>
    </source>
</evidence>
<sequence length="66" mass="7442">MSATIANSRTIFGKEYILALSCENVVAINATAENWKKAGHQTARFKFKKTGDTIHLYASRFKTRSF</sequence>
<reference evidence="2" key="1">
    <citation type="journal article" date="2019" name="Int. J. Syst. Evol. Microbiol.">
        <title>The Global Catalogue of Microorganisms (GCM) 10K type strain sequencing project: providing services to taxonomists for standard genome sequencing and annotation.</title>
        <authorList>
            <consortium name="The Broad Institute Genomics Platform"/>
            <consortium name="The Broad Institute Genome Sequencing Center for Infectious Disease"/>
            <person name="Wu L."/>
            <person name="Ma J."/>
        </authorList>
    </citation>
    <scope>NUCLEOTIDE SEQUENCE [LARGE SCALE GENOMIC DNA]</scope>
    <source>
        <strain evidence="2">CCUG 53762</strain>
    </source>
</reference>
<name>A0ABW4II34_9SPHI</name>
<dbReference type="Proteomes" id="UP001597118">
    <property type="component" value="Unassembled WGS sequence"/>
</dbReference>
<organism evidence="1 2">
    <name type="scientific">Pseudopedobacter beijingensis</name>
    <dbReference type="NCBI Taxonomy" id="1207056"/>
    <lineage>
        <taxon>Bacteria</taxon>
        <taxon>Pseudomonadati</taxon>
        <taxon>Bacteroidota</taxon>
        <taxon>Sphingobacteriia</taxon>
        <taxon>Sphingobacteriales</taxon>
        <taxon>Sphingobacteriaceae</taxon>
        <taxon>Pseudopedobacter</taxon>
    </lineage>
</organism>